<sequence>MWQVQGKNLVARDAPTMALSVISYSFPQNLLLDDDNQVMDLSIVPTTPSLPTLPSFISSFTGQLIVGATRSFCLEARLVRGNVPKQTRTIVHVQRVQLQQSPQQPLACASSLKSHRLRSHYFVVQI</sequence>
<name>A0A485K8R6_9STRA</name>
<protein>
    <submittedName>
        <fullName evidence="2">Aste57867_2331 protein</fullName>
    </submittedName>
</protein>
<evidence type="ECO:0000313" key="1">
    <source>
        <dbReference type="EMBL" id="KAF0717372.1"/>
    </source>
</evidence>
<evidence type="ECO:0000313" key="3">
    <source>
        <dbReference type="Proteomes" id="UP000332933"/>
    </source>
</evidence>
<dbReference type="Proteomes" id="UP000332933">
    <property type="component" value="Unassembled WGS sequence"/>
</dbReference>
<reference evidence="1" key="2">
    <citation type="submission" date="2019-06" db="EMBL/GenBank/DDBJ databases">
        <title>Genomics analysis of Aphanomyces spp. identifies a new class of oomycete effector associated with host adaptation.</title>
        <authorList>
            <person name="Gaulin E."/>
        </authorList>
    </citation>
    <scope>NUCLEOTIDE SEQUENCE</scope>
    <source>
        <strain evidence="1">CBS 578.67</strain>
    </source>
</reference>
<evidence type="ECO:0000313" key="2">
    <source>
        <dbReference type="EMBL" id="VFT79533.1"/>
    </source>
</evidence>
<gene>
    <name evidence="2" type="primary">Aste57867_2331</name>
    <name evidence="1" type="ORF">As57867_002326</name>
    <name evidence="2" type="ORF">ASTE57867_2331</name>
</gene>
<keyword evidence="3" id="KW-1185">Reference proteome</keyword>
<dbReference type="EMBL" id="VJMH01000260">
    <property type="protein sequence ID" value="KAF0717372.1"/>
    <property type="molecule type" value="Genomic_DNA"/>
</dbReference>
<accession>A0A485K8R6</accession>
<organism evidence="2 3">
    <name type="scientific">Aphanomyces stellatus</name>
    <dbReference type="NCBI Taxonomy" id="120398"/>
    <lineage>
        <taxon>Eukaryota</taxon>
        <taxon>Sar</taxon>
        <taxon>Stramenopiles</taxon>
        <taxon>Oomycota</taxon>
        <taxon>Saprolegniomycetes</taxon>
        <taxon>Saprolegniales</taxon>
        <taxon>Verrucalvaceae</taxon>
        <taxon>Aphanomyces</taxon>
    </lineage>
</organism>
<dbReference type="EMBL" id="CAADRA010000260">
    <property type="protein sequence ID" value="VFT79533.1"/>
    <property type="molecule type" value="Genomic_DNA"/>
</dbReference>
<proteinExistence type="predicted"/>
<dbReference type="AlphaFoldDB" id="A0A485K8R6"/>
<reference evidence="2 3" key="1">
    <citation type="submission" date="2019-03" db="EMBL/GenBank/DDBJ databases">
        <authorList>
            <person name="Gaulin E."/>
            <person name="Dumas B."/>
        </authorList>
    </citation>
    <scope>NUCLEOTIDE SEQUENCE [LARGE SCALE GENOMIC DNA]</scope>
    <source>
        <strain evidence="2">CBS 568.67</strain>
    </source>
</reference>